<dbReference type="SMART" id="SM00822">
    <property type="entry name" value="PKS_KR"/>
    <property type="match status" value="1"/>
</dbReference>
<evidence type="ECO:0000259" key="3">
    <source>
        <dbReference type="PROSITE" id="PS50075"/>
    </source>
</evidence>
<dbReference type="CDD" id="cd08955">
    <property type="entry name" value="KR_2_FAS_SDR_x"/>
    <property type="match status" value="1"/>
</dbReference>
<evidence type="ECO:0000313" key="4">
    <source>
        <dbReference type="EMBL" id="RKH29568.1"/>
    </source>
</evidence>
<dbReference type="SUPFAM" id="SSF47336">
    <property type="entry name" value="ACP-like"/>
    <property type="match status" value="1"/>
</dbReference>
<dbReference type="InterPro" id="IPR036736">
    <property type="entry name" value="ACP-like_sf"/>
</dbReference>
<feature type="non-terminal residue" evidence="4">
    <location>
        <position position="1"/>
    </location>
</feature>
<dbReference type="GO" id="GO:0004312">
    <property type="term" value="F:fatty acid synthase activity"/>
    <property type="evidence" value="ECO:0007669"/>
    <property type="project" value="TreeGrafter"/>
</dbReference>
<organism evidence="4 5">
    <name type="scientific">Corallococcus sicarius</name>
    <dbReference type="NCBI Taxonomy" id="2316726"/>
    <lineage>
        <taxon>Bacteria</taxon>
        <taxon>Pseudomonadati</taxon>
        <taxon>Myxococcota</taxon>
        <taxon>Myxococcia</taxon>
        <taxon>Myxococcales</taxon>
        <taxon>Cystobacterineae</taxon>
        <taxon>Myxococcaceae</taxon>
        <taxon>Corallococcus</taxon>
    </lineage>
</organism>
<dbReference type="PROSITE" id="PS00012">
    <property type="entry name" value="PHOSPHOPANTETHEINE"/>
    <property type="match status" value="1"/>
</dbReference>
<evidence type="ECO:0000256" key="2">
    <source>
        <dbReference type="ARBA" id="ARBA00022553"/>
    </source>
</evidence>
<dbReference type="InterPro" id="IPR036291">
    <property type="entry name" value="NAD(P)-bd_dom_sf"/>
</dbReference>
<keyword evidence="5" id="KW-1185">Reference proteome</keyword>
<evidence type="ECO:0000256" key="1">
    <source>
        <dbReference type="ARBA" id="ARBA00022450"/>
    </source>
</evidence>
<keyword evidence="2" id="KW-0597">Phosphoprotein</keyword>
<dbReference type="InterPro" id="IPR050091">
    <property type="entry name" value="PKS_NRPS_Biosynth_Enz"/>
</dbReference>
<dbReference type="PANTHER" id="PTHR43775:SF37">
    <property type="entry name" value="SI:DKEY-61P9.11"/>
    <property type="match status" value="1"/>
</dbReference>
<dbReference type="Gene3D" id="1.10.1200.10">
    <property type="entry name" value="ACP-like"/>
    <property type="match status" value="1"/>
</dbReference>
<dbReference type="GO" id="GO:0006633">
    <property type="term" value="P:fatty acid biosynthetic process"/>
    <property type="evidence" value="ECO:0007669"/>
    <property type="project" value="TreeGrafter"/>
</dbReference>
<dbReference type="PANTHER" id="PTHR43775">
    <property type="entry name" value="FATTY ACID SYNTHASE"/>
    <property type="match status" value="1"/>
</dbReference>
<dbReference type="RefSeq" id="WP_120630317.1">
    <property type="nucleotide sequence ID" value="NZ_RAWG01000498.1"/>
</dbReference>
<dbReference type="Pfam" id="PF00550">
    <property type="entry name" value="PP-binding"/>
    <property type="match status" value="1"/>
</dbReference>
<dbReference type="Gene3D" id="3.40.50.720">
    <property type="entry name" value="NAD(P)-binding Rossmann-like Domain"/>
    <property type="match status" value="1"/>
</dbReference>
<reference evidence="5" key="1">
    <citation type="submission" date="2018-09" db="EMBL/GenBank/DDBJ databases">
        <authorList>
            <person name="Livingstone P.G."/>
            <person name="Whitworth D.E."/>
        </authorList>
    </citation>
    <scope>NUCLEOTIDE SEQUENCE [LARGE SCALE GENOMIC DNA]</scope>
    <source>
        <strain evidence="5">CA040B</strain>
    </source>
</reference>
<gene>
    <name evidence="4" type="ORF">D7X12_39550</name>
</gene>
<proteinExistence type="predicted"/>
<name>A0A3A8MB26_9BACT</name>
<dbReference type="InterPro" id="IPR006162">
    <property type="entry name" value="Ppantetheine_attach_site"/>
</dbReference>
<dbReference type="InterPro" id="IPR020806">
    <property type="entry name" value="PKS_PP-bd"/>
</dbReference>
<comment type="caution">
    <text evidence="4">The sequence shown here is derived from an EMBL/GenBank/DDBJ whole genome shotgun (WGS) entry which is preliminary data.</text>
</comment>
<dbReference type="InterPro" id="IPR013968">
    <property type="entry name" value="PKS_KR"/>
</dbReference>
<dbReference type="InterPro" id="IPR057326">
    <property type="entry name" value="KR_dom"/>
</dbReference>
<dbReference type="Pfam" id="PF08659">
    <property type="entry name" value="KR"/>
    <property type="match status" value="1"/>
</dbReference>
<accession>A0A3A8MB26</accession>
<dbReference type="SMART" id="SM00823">
    <property type="entry name" value="PKS_PP"/>
    <property type="match status" value="1"/>
</dbReference>
<keyword evidence="1" id="KW-0596">Phosphopantetheine</keyword>
<dbReference type="SUPFAM" id="SSF51735">
    <property type="entry name" value="NAD(P)-binding Rossmann-fold domains"/>
    <property type="match status" value="2"/>
</dbReference>
<dbReference type="GO" id="GO:0031177">
    <property type="term" value="F:phosphopantetheine binding"/>
    <property type="evidence" value="ECO:0007669"/>
    <property type="project" value="InterPro"/>
</dbReference>
<dbReference type="OrthoDB" id="5349841at2"/>
<dbReference type="AlphaFoldDB" id="A0A3A8MB26"/>
<dbReference type="InterPro" id="IPR009081">
    <property type="entry name" value="PP-bd_ACP"/>
</dbReference>
<dbReference type="Proteomes" id="UP000273405">
    <property type="component" value="Unassembled WGS sequence"/>
</dbReference>
<sequence>FRLLGELSRARYSRAVRVREAEDGNSLVGNVAILDADGAVIAEATGLRIQGLGKKRAAAAPTVGAYTLRWEPTTPLEARPASGGPWLVLDSGSELGGPLVAALQERGATRAQVIPEVIGHDARVIEHQVREALTAGPAGTVVFLWEAGERSGSVDPGVLGHKLAVLAAAARGAAHPGSGGARLVVVTSGALAVQGPPTAPEAATAWGLARTLFAEHPSLAGGLIDLEREPVTDRSVLLLVTALLAPERELEVAFRRGRGYVPRLEAAELPPAPALPAYRADASYLILGGMGALGLAVAGHLAARGAGALILLQRTPLSDMEQGPDPRSQRRAVEALEQAGARVAVVPADVSDARSVARALEELRRRGWPPVKGVVHAAGVLHDGTLARLDADAFTRVLAPKVSGAWLVHRALGDTPLDFFVLFSSVASITGAPGQGNYAAANAFLDSLAPALVAAGRPAVSISWGPWADIGMTARTSRSGMALRSGRGLEVEAALGAFERLRSGALGAHVAVLSFDWGRLGEVVPAFASRPVFSRLVPGSAAPARGLDKAKLRAGPPAGARRMLEQYLCANVANLLGLKLGEVEPDRALTGLGFDSLSALQLRNTVDAELGVVLPMEGLLEQTTIRSLATSVLLALPEGPRADGAQSLAEVEP</sequence>
<protein>
    <submittedName>
        <fullName evidence="4">SDR family NAD(P)-dependent oxidoreductase</fullName>
    </submittedName>
</protein>
<dbReference type="PROSITE" id="PS50075">
    <property type="entry name" value="CARRIER"/>
    <property type="match status" value="1"/>
</dbReference>
<feature type="domain" description="Carrier" evidence="3">
    <location>
        <begin position="559"/>
        <end position="636"/>
    </location>
</feature>
<evidence type="ECO:0000313" key="5">
    <source>
        <dbReference type="Proteomes" id="UP000273405"/>
    </source>
</evidence>
<dbReference type="EMBL" id="RAWG01000498">
    <property type="protein sequence ID" value="RKH29568.1"/>
    <property type="molecule type" value="Genomic_DNA"/>
</dbReference>